<dbReference type="AlphaFoldDB" id="A0A964BQX7"/>
<evidence type="ECO:0000313" key="2">
    <source>
        <dbReference type="Proteomes" id="UP000729733"/>
    </source>
</evidence>
<proteinExistence type="predicted"/>
<dbReference type="Proteomes" id="UP000729733">
    <property type="component" value="Unassembled WGS sequence"/>
</dbReference>
<dbReference type="EMBL" id="JADWDC010000019">
    <property type="protein sequence ID" value="MCC0177246.1"/>
    <property type="molecule type" value="Genomic_DNA"/>
</dbReference>
<comment type="caution">
    <text evidence="1">The sequence shown here is derived from an EMBL/GenBank/DDBJ whole genome shotgun (WGS) entry which is preliminary data.</text>
</comment>
<evidence type="ECO:0000313" key="1">
    <source>
        <dbReference type="EMBL" id="MCC0177246.1"/>
    </source>
</evidence>
<accession>A0A964BQX7</accession>
<protein>
    <submittedName>
        <fullName evidence="1">Uncharacterized protein</fullName>
    </submittedName>
</protein>
<organism evidence="1 2">
    <name type="scientific">Waterburya agarophytonicola KI4</name>
    <dbReference type="NCBI Taxonomy" id="2874699"/>
    <lineage>
        <taxon>Bacteria</taxon>
        <taxon>Bacillati</taxon>
        <taxon>Cyanobacteriota</taxon>
        <taxon>Cyanophyceae</taxon>
        <taxon>Pleurocapsales</taxon>
        <taxon>Hyellaceae</taxon>
        <taxon>Waterburya</taxon>
        <taxon>Waterburya agarophytonicola</taxon>
    </lineage>
</organism>
<reference evidence="1" key="1">
    <citation type="journal article" date="2021" name="Antonie Van Leeuwenhoek">
        <title>Draft genome and description of Waterburya agarophytonicola gen. nov. sp. nov. (Pleurocapsales, Cyanobacteria): a seaweed symbiont.</title>
        <authorList>
            <person name="Bonthond G."/>
            <person name="Shalygin S."/>
            <person name="Bayer T."/>
            <person name="Weinberger F."/>
        </authorList>
    </citation>
    <scope>NUCLEOTIDE SEQUENCE</scope>
    <source>
        <strain evidence="1">KI4</strain>
    </source>
</reference>
<dbReference type="RefSeq" id="WP_229640300.1">
    <property type="nucleotide sequence ID" value="NZ_JADWDC010000019.1"/>
</dbReference>
<name>A0A964BQX7_9CYAN</name>
<sequence length="371" mass="42656">MSNKYQKIIFTGDIFRSNHLGNGSQDININWLYSALKPCLKLAVNLPIEKLLFSTQDASLTQSGYQAIESEVSLLAWAKLFKYKQLDETFLMNVWLSFKNSIVIAFELPEILRDALDTLGIPFVDIIIHPVRFLDDIIFGVRSNNREISELFTDYVLPEESILMQAGIVMASMSRLNRLDIEGKAALFAGQTTDDKVLINRDKFYKVSDFCDRFAEISANYDTLLIKAHPYSLDPFEAISISRLFSNCQIISENFYYLMSHDNIEAVYSISSSTSIEAKYLGKEGYHLIEYPFRFTEEYNEAEFKLGSFFTVDDVVFSADFWRKILVPLVTTSPASNIRLPKKPNRIRTSLRSFWGFNFVDTDIICDLYKK</sequence>
<keyword evidence="2" id="KW-1185">Reference proteome</keyword>
<gene>
    <name evidence="1" type="ORF">I4641_09680</name>
</gene>